<dbReference type="PANTHER" id="PTHR46825:SF9">
    <property type="entry name" value="BETA-LACTAMASE-RELATED DOMAIN-CONTAINING PROTEIN"/>
    <property type="match status" value="1"/>
</dbReference>
<dbReference type="Pfam" id="PF00144">
    <property type="entry name" value="Beta-lactamase"/>
    <property type="match status" value="1"/>
</dbReference>
<accession>A0A7W6NQR6</accession>
<feature type="signal peptide" evidence="1">
    <location>
        <begin position="1"/>
        <end position="21"/>
    </location>
</feature>
<dbReference type="InterPro" id="IPR012338">
    <property type="entry name" value="Beta-lactam/transpept-like"/>
</dbReference>
<dbReference type="RefSeq" id="WP_183204515.1">
    <property type="nucleotide sequence ID" value="NZ_BAAAER010000009.1"/>
</dbReference>
<keyword evidence="1" id="KW-0732">Signal</keyword>
<dbReference type="InterPro" id="IPR050491">
    <property type="entry name" value="AmpC-like"/>
</dbReference>
<proteinExistence type="predicted"/>
<reference evidence="3 4" key="1">
    <citation type="submission" date="2020-08" db="EMBL/GenBank/DDBJ databases">
        <title>Genomic Encyclopedia of Type Strains, Phase IV (KMG-IV): sequencing the most valuable type-strain genomes for metagenomic binning, comparative biology and taxonomic classification.</title>
        <authorList>
            <person name="Goeker M."/>
        </authorList>
    </citation>
    <scope>NUCLEOTIDE SEQUENCE [LARGE SCALE GENOMIC DNA]</scope>
    <source>
        <strain evidence="3 4">DSM 23960</strain>
    </source>
</reference>
<feature type="domain" description="Beta-lactamase-related" evidence="2">
    <location>
        <begin position="50"/>
        <end position="357"/>
    </location>
</feature>
<evidence type="ECO:0000313" key="3">
    <source>
        <dbReference type="EMBL" id="MBB4083420.1"/>
    </source>
</evidence>
<dbReference type="PANTHER" id="PTHR46825">
    <property type="entry name" value="D-ALANYL-D-ALANINE-CARBOXYPEPTIDASE/ENDOPEPTIDASE AMPH"/>
    <property type="match status" value="1"/>
</dbReference>
<evidence type="ECO:0000256" key="1">
    <source>
        <dbReference type="SAM" id="SignalP"/>
    </source>
</evidence>
<gene>
    <name evidence="3" type="ORF">GGR12_002286</name>
</gene>
<feature type="chain" id="PRO_5031087345" evidence="1">
    <location>
        <begin position="22"/>
        <end position="372"/>
    </location>
</feature>
<comment type="caution">
    <text evidence="3">The sequence shown here is derived from an EMBL/GenBank/DDBJ whole genome shotgun (WGS) entry which is preliminary data.</text>
</comment>
<name>A0A7W6NQR6_9CAUL</name>
<dbReference type="EMBL" id="JACIDM010000002">
    <property type="protein sequence ID" value="MBB4083420.1"/>
    <property type="molecule type" value="Genomic_DNA"/>
</dbReference>
<dbReference type="AlphaFoldDB" id="A0A7W6NQR6"/>
<sequence>MKRLLATLILALIVSPAPVMAQADPTPPRTVAVLEGPLAAQIDQGLTAAMANGFGGAVVLQVDGRTVLQAGYGYADRERRVPFTAETSAQIGSITKTFTALAVSQLAAEGRLDLEAPVRTWLPGAAEPAASASLHQLMTHTAGLADYCGDDFEPRTRDQLLTQCMALPLAHEPGRSVYSNMGLSIAAAVVESVSGQSWPEYLRDHVWTPFGMTGTGWTFPTPAPGGHAVGYLDDVSQGVISDRIAALDGADWNLRGNGGLQASAADMARFHAGLMASPEAVRTLMLQPHADGDSPGVKEGYGLFFRVDDAGRPWRVGHGGSDGVFFSYLALYPRTGAVLYFVGNNGEAPVRDQLRAVLALIEADPGVRGPTD</sequence>
<dbReference type="Gene3D" id="3.40.710.10">
    <property type="entry name" value="DD-peptidase/beta-lactamase superfamily"/>
    <property type="match status" value="1"/>
</dbReference>
<organism evidence="3 4">
    <name type="scientific">Brevundimonas lenta</name>
    <dbReference type="NCBI Taxonomy" id="424796"/>
    <lineage>
        <taxon>Bacteria</taxon>
        <taxon>Pseudomonadati</taxon>
        <taxon>Pseudomonadota</taxon>
        <taxon>Alphaproteobacteria</taxon>
        <taxon>Caulobacterales</taxon>
        <taxon>Caulobacteraceae</taxon>
        <taxon>Brevundimonas</taxon>
    </lineage>
</organism>
<keyword evidence="4" id="KW-1185">Reference proteome</keyword>
<dbReference type="Proteomes" id="UP000529946">
    <property type="component" value="Unassembled WGS sequence"/>
</dbReference>
<evidence type="ECO:0000313" key="4">
    <source>
        <dbReference type="Proteomes" id="UP000529946"/>
    </source>
</evidence>
<dbReference type="SUPFAM" id="SSF56601">
    <property type="entry name" value="beta-lactamase/transpeptidase-like"/>
    <property type="match status" value="1"/>
</dbReference>
<protein>
    <submittedName>
        <fullName evidence="3">CubicO group peptidase (Beta-lactamase class C family)</fullName>
    </submittedName>
</protein>
<evidence type="ECO:0000259" key="2">
    <source>
        <dbReference type="Pfam" id="PF00144"/>
    </source>
</evidence>
<dbReference type="InterPro" id="IPR001466">
    <property type="entry name" value="Beta-lactam-related"/>
</dbReference>